<feature type="compositionally biased region" description="Polar residues" evidence="1">
    <location>
        <begin position="1"/>
        <end position="17"/>
    </location>
</feature>
<keyword evidence="3" id="KW-1185">Reference proteome</keyword>
<sequence length="272" mass="29632">MAAPVSPSNSASGSLPNDASPVPASPRKSVRLASVGSVRAYLAALGKKLEDAGRWLTLEAANGLSIPYLGYVILPIIIEFADSEGAIGYVRTINRNPILIPARSEVLLSGWTKGGIDGKDYQCLVEPLECKCSKKQKERLQALLHKHRATFASSDEDYGLTTTVQHVIPTADAPPIRERYRQIPPQMYQEVKALIQGMLDSEIILPSTNKKVALKRLCMETSYFLCLDQQKNQMTITGCQQSSRGAPSATVILHGLGFGSLPVWSLKKILML</sequence>
<dbReference type="SUPFAM" id="SSF56672">
    <property type="entry name" value="DNA/RNA polymerases"/>
    <property type="match status" value="1"/>
</dbReference>
<dbReference type="EMBL" id="OZ035834">
    <property type="protein sequence ID" value="CAL1576563.1"/>
    <property type="molecule type" value="Genomic_DNA"/>
</dbReference>
<gene>
    <name evidence="2" type="ORF">KC01_LOCUS7989</name>
</gene>
<feature type="region of interest" description="Disordered" evidence="1">
    <location>
        <begin position="1"/>
        <end position="26"/>
    </location>
</feature>
<accession>A0AAV2JK55</accession>
<reference evidence="2 3" key="1">
    <citation type="submission" date="2024-04" db="EMBL/GenBank/DDBJ databases">
        <authorList>
            <person name="Waldvogel A.-M."/>
            <person name="Schoenle A."/>
        </authorList>
    </citation>
    <scope>NUCLEOTIDE SEQUENCE [LARGE SCALE GENOMIC DNA]</scope>
</reference>
<organism evidence="2 3">
    <name type="scientific">Knipowitschia caucasica</name>
    <name type="common">Caucasian dwarf goby</name>
    <name type="synonym">Pomatoschistus caucasicus</name>
    <dbReference type="NCBI Taxonomy" id="637954"/>
    <lineage>
        <taxon>Eukaryota</taxon>
        <taxon>Metazoa</taxon>
        <taxon>Chordata</taxon>
        <taxon>Craniata</taxon>
        <taxon>Vertebrata</taxon>
        <taxon>Euteleostomi</taxon>
        <taxon>Actinopterygii</taxon>
        <taxon>Neopterygii</taxon>
        <taxon>Teleostei</taxon>
        <taxon>Neoteleostei</taxon>
        <taxon>Acanthomorphata</taxon>
        <taxon>Gobiaria</taxon>
        <taxon>Gobiiformes</taxon>
        <taxon>Gobioidei</taxon>
        <taxon>Gobiidae</taxon>
        <taxon>Gobiinae</taxon>
        <taxon>Knipowitschia</taxon>
    </lineage>
</organism>
<protein>
    <submittedName>
        <fullName evidence="2">Uncharacterized protein</fullName>
    </submittedName>
</protein>
<evidence type="ECO:0000313" key="2">
    <source>
        <dbReference type="EMBL" id="CAL1576563.1"/>
    </source>
</evidence>
<evidence type="ECO:0000313" key="3">
    <source>
        <dbReference type="Proteomes" id="UP001497482"/>
    </source>
</evidence>
<name>A0AAV2JK55_KNICA</name>
<dbReference type="AlphaFoldDB" id="A0AAV2JK55"/>
<dbReference type="Proteomes" id="UP001497482">
    <property type="component" value="Chromosome 12"/>
</dbReference>
<proteinExistence type="predicted"/>
<dbReference type="InterPro" id="IPR043502">
    <property type="entry name" value="DNA/RNA_pol_sf"/>
</dbReference>
<evidence type="ECO:0000256" key="1">
    <source>
        <dbReference type="SAM" id="MobiDB-lite"/>
    </source>
</evidence>